<keyword evidence="6" id="KW-0411">Iron-sulfur</keyword>
<dbReference type="InterPro" id="IPR017896">
    <property type="entry name" value="4Fe4S_Fe-S-bd"/>
</dbReference>
<dbReference type="AlphaFoldDB" id="A0A386H2E5"/>
<keyword evidence="2" id="KW-0004">4Fe-4S</keyword>
<dbReference type="GO" id="GO:0051539">
    <property type="term" value="F:4 iron, 4 sulfur cluster binding"/>
    <property type="evidence" value="ECO:0007669"/>
    <property type="project" value="UniProtKB-KW"/>
</dbReference>
<dbReference type="PANTHER" id="PTHR42859">
    <property type="entry name" value="OXIDOREDUCTASE"/>
    <property type="match status" value="1"/>
</dbReference>
<dbReference type="CDD" id="cd10554">
    <property type="entry name" value="HycB_like"/>
    <property type="match status" value="1"/>
</dbReference>
<dbReference type="PROSITE" id="PS51379">
    <property type="entry name" value="4FE4S_FER_2"/>
    <property type="match status" value="2"/>
</dbReference>
<keyword evidence="5" id="KW-0408">Iron</keyword>
<dbReference type="KEGG" id="cfer:D4Z93_04810"/>
<evidence type="ECO:0000256" key="2">
    <source>
        <dbReference type="ARBA" id="ARBA00022485"/>
    </source>
</evidence>
<feature type="domain" description="4Fe-4S ferredoxin-type" evidence="7">
    <location>
        <begin position="7"/>
        <end position="36"/>
    </location>
</feature>
<sequence length="183" mass="20037">MKLELNPFVLVDPKKCINCRSCEVACAASHRENGCGSTVGNMDTPIVPRAFIVKNKEYSIRIQCRQCEDSPCAQVCPTEAITYEDENIIVNQKLCIGCKTCTIVCPIGAVDLMPKFEGKSIDGGINRKLKLIAYKCDLCKNAGGEPNCVKACPEDALRIVNPEEDKKDHNIKAALELMSDNGL</sequence>
<evidence type="ECO:0000313" key="9">
    <source>
        <dbReference type="Proteomes" id="UP000266301"/>
    </source>
</evidence>
<keyword evidence="1" id="KW-0813">Transport</keyword>
<evidence type="ECO:0000256" key="3">
    <source>
        <dbReference type="ARBA" id="ARBA00022723"/>
    </source>
</evidence>
<dbReference type="Proteomes" id="UP000266301">
    <property type="component" value="Chromosome"/>
</dbReference>
<organism evidence="8 9">
    <name type="scientific">Clostridium fermenticellae</name>
    <dbReference type="NCBI Taxonomy" id="2068654"/>
    <lineage>
        <taxon>Bacteria</taxon>
        <taxon>Bacillati</taxon>
        <taxon>Bacillota</taxon>
        <taxon>Clostridia</taxon>
        <taxon>Eubacteriales</taxon>
        <taxon>Clostridiaceae</taxon>
        <taxon>Clostridium</taxon>
    </lineage>
</organism>
<dbReference type="GO" id="GO:0046872">
    <property type="term" value="F:metal ion binding"/>
    <property type="evidence" value="ECO:0007669"/>
    <property type="project" value="UniProtKB-KW"/>
</dbReference>
<evidence type="ECO:0000259" key="7">
    <source>
        <dbReference type="PROSITE" id="PS51379"/>
    </source>
</evidence>
<dbReference type="OrthoDB" id="9810688at2"/>
<name>A0A386H2E5_9CLOT</name>
<evidence type="ECO:0000313" key="8">
    <source>
        <dbReference type="EMBL" id="AYD39872.1"/>
    </source>
</evidence>
<reference evidence="8 9" key="1">
    <citation type="journal article" date="2019" name="Int. J. Syst. Evol. Microbiol.">
        <title>Clostridium fermenticellae sp. nov., isolated from the mud in a fermentation cellar for the production of the Chinese liquor, baijiu.</title>
        <authorList>
            <person name="Xu P.X."/>
            <person name="Chai L.J."/>
            <person name="Qiu T."/>
            <person name="Zhang X.J."/>
            <person name="Lu Z.M."/>
            <person name="Xiao C."/>
            <person name="Wang S.T."/>
            <person name="Shen C.H."/>
            <person name="Shi J.S."/>
            <person name="Xu Z.H."/>
        </authorList>
    </citation>
    <scope>NUCLEOTIDE SEQUENCE [LARGE SCALE GENOMIC DNA]</scope>
    <source>
        <strain evidence="8 9">JN500901</strain>
    </source>
</reference>
<gene>
    <name evidence="8" type="ORF">D4Z93_04810</name>
</gene>
<proteinExistence type="predicted"/>
<keyword evidence="3" id="KW-0479">Metal-binding</keyword>
<dbReference type="Pfam" id="PF12838">
    <property type="entry name" value="Fer4_7"/>
    <property type="match status" value="1"/>
</dbReference>
<evidence type="ECO:0000256" key="4">
    <source>
        <dbReference type="ARBA" id="ARBA00022982"/>
    </source>
</evidence>
<dbReference type="InterPro" id="IPR017900">
    <property type="entry name" value="4Fe4S_Fe_S_CS"/>
</dbReference>
<feature type="domain" description="4Fe-4S ferredoxin-type" evidence="7">
    <location>
        <begin position="86"/>
        <end position="115"/>
    </location>
</feature>
<dbReference type="PANTHER" id="PTHR42859:SF10">
    <property type="entry name" value="DIMETHYLSULFOXIDE REDUCTASE CHAIN B"/>
    <property type="match status" value="1"/>
</dbReference>
<dbReference type="RefSeq" id="WP_119970861.1">
    <property type="nucleotide sequence ID" value="NZ_CP032416.1"/>
</dbReference>
<dbReference type="Gene3D" id="3.30.70.20">
    <property type="match status" value="2"/>
</dbReference>
<protein>
    <submittedName>
        <fullName evidence="8">4Fe-4S dicluster domain-containing protein</fullName>
    </submittedName>
</protein>
<dbReference type="InterPro" id="IPR050294">
    <property type="entry name" value="RnfB_subfamily"/>
</dbReference>
<evidence type="ECO:0000256" key="5">
    <source>
        <dbReference type="ARBA" id="ARBA00023004"/>
    </source>
</evidence>
<accession>A0A386H2E5</accession>
<evidence type="ECO:0000256" key="1">
    <source>
        <dbReference type="ARBA" id="ARBA00022448"/>
    </source>
</evidence>
<dbReference type="PROSITE" id="PS00198">
    <property type="entry name" value="4FE4S_FER_1"/>
    <property type="match status" value="1"/>
</dbReference>
<keyword evidence="4" id="KW-0249">Electron transport</keyword>
<evidence type="ECO:0000256" key="6">
    <source>
        <dbReference type="ARBA" id="ARBA00023014"/>
    </source>
</evidence>
<keyword evidence="9" id="KW-1185">Reference proteome</keyword>
<dbReference type="EMBL" id="CP032416">
    <property type="protein sequence ID" value="AYD39872.1"/>
    <property type="molecule type" value="Genomic_DNA"/>
</dbReference>
<dbReference type="SUPFAM" id="SSF54862">
    <property type="entry name" value="4Fe-4S ferredoxins"/>
    <property type="match status" value="1"/>
</dbReference>